<proteinExistence type="predicted"/>
<dbReference type="AlphaFoldDB" id="A0AA38T374"/>
<evidence type="ECO:0000313" key="3">
    <source>
        <dbReference type="Proteomes" id="UP001172457"/>
    </source>
</evidence>
<accession>A0AA38T374</accession>
<dbReference type="PANTHER" id="PTHR45786:SF66">
    <property type="entry name" value="HOOK MOTIF PROTEIN, PUTATIVE-RELATED"/>
    <property type="match status" value="1"/>
</dbReference>
<dbReference type="InterPro" id="IPR025476">
    <property type="entry name" value="Helitron_helicase-like"/>
</dbReference>
<evidence type="ECO:0000313" key="2">
    <source>
        <dbReference type="EMBL" id="KAJ9552699.1"/>
    </source>
</evidence>
<dbReference type="Proteomes" id="UP001172457">
    <property type="component" value="Chromosome 4"/>
</dbReference>
<organism evidence="2 3">
    <name type="scientific">Centaurea solstitialis</name>
    <name type="common">yellow star-thistle</name>
    <dbReference type="NCBI Taxonomy" id="347529"/>
    <lineage>
        <taxon>Eukaryota</taxon>
        <taxon>Viridiplantae</taxon>
        <taxon>Streptophyta</taxon>
        <taxon>Embryophyta</taxon>
        <taxon>Tracheophyta</taxon>
        <taxon>Spermatophyta</taxon>
        <taxon>Magnoliopsida</taxon>
        <taxon>eudicotyledons</taxon>
        <taxon>Gunneridae</taxon>
        <taxon>Pentapetalae</taxon>
        <taxon>asterids</taxon>
        <taxon>campanulids</taxon>
        <taxon>Asterales</taxon>
        <taxon>Asteraceae</taxon>
        <taxon>Carduoideae</taxon>
        <taxon>Cardueae</taxon>
        <taxon>Centaureinae</taxon>
        <taxon>Centaurea</taxon>
    </lineage>
</organism>
<dbReference type="Pfam" id="PF14214">
    <property type="entry name" value="Helitron_like_N"/>
    <property type="match status" value="1"/>
</dbReference>
<comment type="caution">
    <text evidence="2">The sequence shown here is derived from an EMBL/GenBank/DDBJ whole genome shotgun (WGS) entry which is preliminary data.</text>
</comment>
<gene>
    <name evidence="2" type="ORF">OSB04_016744</name>
</gene>
<dbReference type="EMBL" id="JARYMX010000004">
    <property type="protein sequence ID" value="KAJ9552699.1"/>
    <property type="molecule type" value="Genomic_DNA"/>
</dbReference>
<protein>
    <recommendedName>
        <fullName evidence="1">Helitron helicase-like domain-containing protein</fullName>
    </recommendedName>
</protein>
<dbReference type="PANTHER" id="PTHR45786">
    <property type="entry name" value="DNA BINDING PROTEIN-LIKE"/>
    <property type="match status" value="1"/>
</dbReference>
<sequence>MIESERLHYIHKQCETFENLHTVQEQGATNFSNVGQCVILPSSFTSVVWISNFFITVTCNPKWPEIKRFLKDTMKDKPDILCRLFKMKLDALIKELKDNALFGKVQAVVYTMKFQKHGLPHTEIPDKDEDPDLYYL</sequence>
<evidence type="ECO:0000259" key="1">
    <source>
        <dbReference type="Pfam" id="PF14214"/>
    </source>
</evidence>
<name>A0AA38T374_9ASTR</name>
<reference evidence="2" key="1">
    <citation type="submission" date="2023-03" db="EMBL/GenBank/DDBJ databases">
        <title>Chromosome-scale reference genome and RAD-based genetic map of yellow starthistle (Centaurea solstitialis) reveal putative structural variation and QTLs associated with invader traits.</title>
        <authorList>
            <person name="Reatini B."/>
            <person name="Cang F.A."/>
            <person name="Jiang Q."/>
            <person name="Mckibben M.T.W."/>
            <person name="Barker M.S."/>
            <person name="Rieseberg L.H."/>
            <person name="Dlugosch K.M."/>
        </authorList>
    </citation>
    <scope>NUCLEOTIDE SEQUENCE</scope>
    <source>
        <strain evidence="2">CAN-66</strain>
        <tissue evidence="2">Leaf</tissue>
    </source>
</reference>
<keyword evidence="3" id="KW-1185">Reference proteome</keyword>
<feature type="domain" description="Helitron helicase-like" evidence="1">
    <location>
        <begin position="50"/>
        <end position="122"/>
    </location>
</feature>